<accession>A0A0F9D6W6</accession>
<dbReference type="AlphaFoldDB" id="A0A0F9D6W6"/>
<dbReference type="EMBL" id="LAZR01030207">
    <property type="protein sequence ID" value="KKL57309.1"/>
    <property type="molecule type" value="Genomic_DNA"/>
</dbReference>
<organism evidence="1">
    <name type="scientific">marine sediment metagenome</name>
    <dbReference type="NCBI Taxonomy" id="412755"/>
    <lineage>
        <taxon>unclassified sequences</taxon>
        <taxon>metagenomes</taxon>
        <taxon>ecological metagenomes</taxon>
    </lineage>
</organism>
<sequence>MELNAQQTRGKKKLATLKEAEFKDDSDTLKWIKEQATWAEDIKAYEDSIKPVEKETKSKGKK</sequence>
<comment type="caution">
    <text evidence="1">The sequence shown here is derived from an EMBL/GenBank/DDBJ whole genome shotgun (WGS) entry which is preliminary data.</text>
</comment>
<protein>
    <submittedName>
        <fullName evidence="1">Uncharacterized protein</fullName>
    </submittedName>
</protein>
<reference evidence="1" key="1">
    <citation type="journal article" date="2015" name="Nature">
        <title>Complex archaea that bridge the gap between prokaryotes and eukaryotes.</title>
        <authorList>
            <person name="Spang A."/>
            <person name="Saw J.H."/>
            <person name="Jorgensen S.L."/>
            <person name="Zaremba-Niedzwiedzka K."/>
            <person name="Martijn J."/>
            <person name="Lind A.E."/>
            <person name="van Eijk R."/>
            <person name="Schleper C."/>
            <person name="Guy L."/>
            <person name="Ettema T.J."/>
        </authorList>
    </citation>
    <scope>NUCLEOTIDE SEQUENCE</scope>
</reference>
<gene>
    <name evidence="1" type="ORF">LCGC14_2236680</name>
</gene>
<name>A0A0F9D6W6_9ZZZZ</name>
<proteinExistence type="predicted"/>
<evidence type="ECO:0000313" key="1">
    <source>
        <dbReference type="EMBL" id="KKL57309.1"/>
    </source>
</evidence>